<evidence type="ECO:0000259" key="3">
    <source>
        <dbReference type="PROSITE" id="PS51736"/>
    </source>
</evidence>
<dbReference type="PATRIC" id="fig|1185652.3.peg.209"/>
<dbReference type="SMART" id="SM00857">
    <property type="entry name" value="Resolvase"/>
    <property type="match status" value="1"/>
</dbReference>
<dbReference type="HOGENOM" id="CLU_010686_0_1_5"/>
<dbReference type="AlphaFoldDB" id="I3WYU5"/>
<dbReference type="EMBL" id="CP003563">
    <property type="protein sequence ID" value="AFL48801.1"/>
    <property type="molecule type" value="Genomic_DNA"/>
</dbReference>
<evidence type="ECO:0000256" key="1">
    <source>
        <dbReference type="ARBA" id="ARBA00023125"/>
    </source>
</evidence>
<evidence type="ECO:0000313" key="5">
    <source>
        <dbReference type="Proteomes" id="UP000006180"/>
    </source>
</evidence>
<dbReference type="InterPro" id="IPR050639">
    <property type="entry name" value="SSR_resolvase"/>
</dbReference>
<dbReference type="CDD" id="cd03768">
    <property type="entry name" value="SR_ResInv"/>
    <property type="match status" value="1"/>
</dbReference>
<name>I3WYU5_SINF2</name>
<dbReference type="Pfam" id="PF07508">
    <property type="entry name" value="Recombinase"/>
    <property type="match status" value="1"/>
</dbReference>
<dbReference type="STRING" id="1185652.USDA257_c02010"/>
<dbReference type="Pfam" id="PF00239">
    <property type="entry name" value="Resolvase"/>
    <property type="match status" value="1"/>
</dbReference>
<dbReference type="PANTHER" id="PTHR30461">
    <property type="entry name" value="DNA-INVERTASE FROM LAMBDOID PROPHAGE"/>
    <property type="match status" value="1"/>
</dbReference>
<dbReference type="PANTHER" id="PTHR30461:SF2">
    <property type="entry name" value="SERINE RECOMBINASE PINE-RELATED"/>
    <property type="match status" value="1"/>
</dbReference>
<keyword evidence="2" id="KW-0233">DNA recombination</keyword>
<dbReference type="InterPro" id="IPR006119">
    <property type="entry name" value="Resolv_N"/>
</dbReference>
<accession>I3WYU5</accession>
<feature type="domain" description="Resolvase/invertase-type recombinase catalytic" evidence="3">
    <location>
        <begin position="30"/>
        <end position="170"/>
    </location>
</feature>
<reference evidence="4 5" key="1">
    <citation type="journal article" date="2012" name="J. Bacteriol.">
        <title>Complete genome sequence of the broad-host-range strain Sinorhizobium fredii USDA257.</title>
        <authorList>
            <person name="Schuldes J."/>
            <person name="Rodriguez Orbegoso M."/>
            <person name="Schmeisser C."/>
            <person name="Krishnan H.B."/>
            <person name="Daniel R."/>
            <person name="Streit W.R."/>
        </authorList>
    </citation>
    <scope>NUCLEOTIDE SEQUENCE [LARGE SCALE GENOMIC DNA]</scope>
    <source>
        <strain evidence="4 5">USDA 257</strain>
    </source>
</reference>
<dbReference type="Proteomes" id="UP000006180">
    <property type="component" value="Chromosome"/>
</dbReference>
<sequence>MAEIYLTQRSLTFDNSLACCLQQRRADMQQYVIYTRVSTEDQGRSGLGLEAQERDIAIFLDKFSDIPFEIIGEFCEVQSGANSERPELNKALELVRKTGAELLVAKLDRLSRKVSFIATLMDDKRVKLRVAQMPQADKFQLHIYAALAEQERTFISERTKAALKAAKGRGVRLGGLRDKTMKRNKAIQLKADAEATKVMKIVGPLRASGQTLSAIAETLDSMNIPTSRGGKWTPTQVSRVLERVGARLS</sequence>
<dbReference type="eggNOG" id="COG1961">
    <property type="taxonomic scope" value="Bacteria"/>
</dbReference>
<dbReference type="InterPro" id="IPR036162">
    <property type="entry name" value="Resolvase-like_N_sf"/>
</dbReference>
<gene>
    <name evidence="4" type="ORF">USDA257_c02010</name>
</gene>
<dbReference type="KEGG" id="sfd:USDA257_c02010"/>
<keyword evidence="1" id="KW-0238">DNA-binding</keyword>
<organism evidence="4 5">
    <name type="scientific">Sinorhizobium fredii (strain USDA 257)</name>
    <dbReference type="NCBI Taxonomy" id="1185652"/>
    <lineage>
        <taxon>Bacteria</taxon>
        <taxon>Pseudomonadati</taxon>
        <taxon>Pseudomonadota</taxon>
        <taxon>Alphaproteobacteria</taxon>
        <taxon>Hyphomicrobiales</taxon>
        <taxon>Rhizobiaceae</taxon>
        <taxon>Sinorhizobium/Ensifer group</taxon>
        <taxon>Sinorhizobium</taxon>
    </lineage>
</organism>
<dbReference type="SUPFAM" id="SSF53041">
    <property type="entry name" value="Resolvase-like"/>
    <property type="match status" value="1"/>
</dbReference>
<proteinExistence type="predicted"/>
<protein>
    <submittedName>
        <fullName evidence="4">Resolvase domain protein</fullName>
    </submittedName>
</protein>
<evidence type="ECO:0000256" key="2">
    <source>
        <dbReference type="ARBA" id="ARBA00023172"/>
    </source>
</evidence>
<dbReference type="GO" id="GO:0000150">
    <property type="term" value="F:DNA strand exchange activity"/>
    <property type="evidence" value="ECO:0007669"/>
    <property type="project" value="InterPro"/>
</dbReference>
<evidence type="ECO:0000313" key="4">
    <source>
        <dbReference type="EMBL" id="AFL48801.1"/>
    </source>
</evidence>
<dbReference type="InterPro" id="IPR011109">
    <property type="entry name" value="DNA_bind_recombinase_dom"/>
</dbReference>
<dbReference type="PROSITE" id="PS51736">
    <property type="entry name" value="RECOMBINASES_3"/>
    <property type="match status" value="1"/>
</dbReference>
<dbReference type="Gene3D" id="3.40.50.1390">
    <property type="entry name" value="Resolvase, N-terminal catalytic domain"/>
    <property type="match status" value="1"/>
</dbReference>
<dbReference type="GO" id="GO:0003677">
    <property type="term" value="F:DNA binding"/>
    <property type="evidence" value="ECO:0007669"/>
    <property type="project" value="UniProtKB-KW"/>
</dbReference>